<feature type="domain" description="GAG-pre-integrase" evidence="2">
    <location>
        <begin position="328"/>
        <end position="382"/>
    </location>
</feature>
<reference evidence="3" key="1">
    <citation type="submission" date="2020-10" db="EMBL/GenBank/DDBJ databases">
        <authorList>
            <person name="Han B."/>
            <person name="Lu T."/>
            <person name="Zhao Q."/>
            <person name="Huang X."/>
            <person name="Zhao Y."/>
        </authorList>
    </citation>
    <scope>NUCLEOTIDE SEQUENCE</scope>
</reference>
<gene>
    <name evidence="3" type="ORF">NCGR_LOCUS11370</name>
</gene>
<comment type="caution">
    <text evidence="3">The sequence shown here is derived from an EMBL/GenBank/DDBJ whole genome shotgun (WGS) entry which is preliminary data.</text>
</comment>
<organism evidence="3 4">
    <name type="scientific">Miscanthus lutarioriparius</name>
    <dbReference type="NCBI Taxonomy" id="422564"/>
    <lineage>
        <taxon>Eukaryota</taxon>
        <taxon>Viridiplantae</taxon>
        <taxon>Streptophyta</taxon>
        <taxon>Embryophyta</taxon>
        <taxon>Tracheophyta</taxon>
        <taxon>Spermatophyta</taxon>
        <taxon>Magnoliopsida</taxon>
        <taxon>Liliopsida</taxon>
        <taxon>Poales</taxon>
        <taxon>Poaceae</taxon>
        <taxon>PACMAD clade</taxon>
        <taxon>Panicoideae</taxon>
        <taxon>Andropogonodae</taxon>
        <taxon>Andropogoneae</taxon>
        <taxon>Saccharinae</taxon>
        <taxon>Miscanthus</taxon>
    </lineage>
</organism>
<dbReference type="Proteomes" id="UP000604825">
    <property type="component" value="Unassembled WGS sequence"/>
</dbReference>
<protein>
    <recommendedName>
        <fullName evidence="2">GAG-pre-integrase domain-containing protein</fullName>
    </recommendedName>
</protein>
<name>A0A811N6U6_9POAL</name>
<proteinExistence type="predicted"/>
<feature type="compositionally biased region" description="Basic residues" evidence="1">
    <location>
        <begin position="223"/>
        <end position="236"/>
    </location>
</feature>
<dbReference type="InterPro" id="IPR025724">
    <property type="entry name" value="GAG-pre-integrase_dom"/>
</dbReference>
<dbReference type="OrthoDB" id="681953at2759"/>
<accession>A0A811N6U6</accession>
<feature type="compositionally biased region" description="Low complexity" evidence="1">
    <location>
        <begin position="237"/>
        <end position="257"/>
    </location>
</feature>
<dbReference type="EMBL" id="CAJGYO010000003">
    <property type="protein sequence ID" value="CAD6217384.1"/>
    <property type="molecule type" value="Genomic_DNA"/>
</dbReference>
<dbReference type="Pfam" id="PF14223">
    <property type="entry name" value="Retrotran_gag_2"/>
    <property type="match status" value="1"/>
</dbReference>
<dbReference type="Gene3D" id="4.10.60.10">
    <property type="entry name" value="Zinc finger, CCHC-type"/>
    <property type="match status" value="1"/>
</dbReference>
<evidence type="ECO:0000313" key="3">
    <source>
        <dbReference type="EMBL" id="CAD6217384.1"/>
    </source>
</evidence>
<evidence type="ECO:0000259" key="2">
    <source>
        <dbReference type="Pfam" id="PF13976"/>
    </source>
</evidence>
<feature type="region of interest" description="Disordered" evidence="1">
    <location>
        <begin position="222"/>
        <end position="263"/>
    </location>
</feature>
<sequence length="382" mass="42031">MASPGRPGAIPVPRCPVIFNGTNWGDFVFHLEVHMDGQLLWGYLMGERICPPCLVLPTLPTYPSDADDDAKTALFEAFEAYETWLREEKSAKAILLASMEVDLARSLRGLATSHLMWDHLRRSYEIRNEAMYLAVDEEAQSLRQLDSTVEDFHRQMTDVWHRLDGLGADVWHRLDSLGAEFCGGAPTPPVSPPPSQFLVVAGVPSRVQCGYCKIYGHEEKDCRKKQRDRQGRRGSGRRYSQGPSQGSGGSSTSQGTSFVSSAEQELRPPLMGLQLRLLVPPLLLLRQDLRMGLLVGTGPRRRDSQRLWELDWLRLPSPALTPPSPDSPASASAASSTASFAQWHRRLGHLFGSRLSSLVGSGVLGPVSGDTALNCMGCKLGK</sequence>
<dbReference type="Pfam" id="PF13976">
    <property type="entry name" value="gag_pre-integrs"/>
    <property type="match status" value="1"/>
</dbReference>
<dbReference type="AlphaFoldDB" id="A0A811N6U6"/>
<evidence type="ECO:0000313" key="4">
    <source>
        <dbReference type="Proteomes" id="UP000604825"/>
    </source>
</evidence>
<evidence type="ECO:0000256" key="1">
    <source>
        <dbReference type="SAM" id="MobiDB-lite"/>
    </source>
</evidence>
<keyword evidence="4" id="KW-1185">Reference proteome</keyword>